<evidence type="ECO:0000256" key="1">
    <source>
        <dbReference type="SAM" id="MobiDB-lite"/>
    </source>
</evidence>
<sequence length="104" mass="10806">MGDQIDFHAFVRPWGVRAQYPARAGGAAHREQGALLARADVGAVGLPALDGQFVGLVDLRSVRMQEACAATWKWAGRDRLGSGSISSQLGGDGPSATWAAACSP</sequence>
<dbReference type="RefSeq" id="WP_184137658.1">
    <property type="nucleotide sequence ID" value="NZ_JACHFL010000022.1"/>
</dbReference>
<dbReference type="AlphaFoldDB" id="A0A7W8K1F8"/>
<name>A0A7W8K1F8_9DEIO</name>
<comment type="caution">
    <text evidence="2">The sequence shown here is derived from an EMBL/GenBank/DDBJ whole genome shotgun (WGS) entry which is preliminary data.</text>
</comment>
<feature type="region of interest" description="Disordered" evidence="1">
    <location>
        <begin position="83"/>
        <end position="104"/>
    </location>
</feature>
<gene>
    <name evidence="2" type="ORF">HNQ08_004964</name>
</gene>
<keyword evidence="3" id="KW-1185">Reference proteome</keyword>
<proteinExistence type="predicted"/>
<evidence type="ECO:0000313" key="2">
    <source>
        <dbReference type="EMBL" id="MBB5365838.1"/>
    </source>
</evidence>
<protein>
    <submittedName>
        <fullName evidence="2">Uncharacterized protein</fullName>
    </submittedName>
</protein>
<reference evidence="2 3" key="1">
    <citation type="submission" date="2020-08" db="EMBL/GenBank/DDBJ databases">
        <title>Genomic Encyclopedia of Type Strains, Phase IV (KMG-IV): sequencing the most valuable type-strain genomes for metagenomic binning, comparative biology and taxonomic classification.</title>
        <authorList>
            <person name="Goeker M."/>
        </authorList>
    </citation>
    <scope>NUCLEOTIDE SEQUENCE [LARGE SCALE GENOMIC DNA]</scope>
    <source>
        <strain evidence="2 3">DSM 27939</strain>
    </source>
</reference>
<dbReference type="EMBL" id="JACHFL010000022">
    <property type="protein sequence ID" value="MBB5365838.1"/>
    <property type="molecule type" value="Genomic_DNA"/>
</dbReference>
<dbReference type="Proteomes" id="UP000552709">
    <property type="component" value="Unassembled WGS sequence"/>
</dbReference>
<accession>A0A7W8K1F8</accession>
<evidence type="ECO:0000313" key="3">
    <source>
        <dbReference type="Proteomes" id="UP000552709"/>
    </source>
</evidence>
<organism evidence="2 3">
    <name type="scientific">Deinococcus humi</name>
    <dbReference type="NCBI Taxonomy" id="662880"/>
    <lineage>
        <taxon>Bacteria</taxon>
        <taxon>Thermotogati</taxon>
        <taxon>Deinococcota</taxon>
        <taxon>Deinococci</taxon>
        <taxon>Deinococcales</taxon>
        <taxon>Deinococcaceae</taxon>
        <taxon>Deinococcus</taxon>
    </lineage>
</organism>